<dbReference type="AlphaFoldDB" id="A0A1M6H1A9"/>
<reference evidence="2 3" key="1">
    <citation type="submission" date="2016-11" db="EMBL/GenBank/DDBJ databases">
        <authorList>
            <person name="Jaros S."/>
            <person name="Januszkiewicz K."/>
            <person name="Wedrychowicz H."/>
        </authorList>
    </citation>
    <scope>NUCLEOTIDE SEQUENCE [LARGE SCALE GENOMIC DNA]</scope>
    <source>
        <strain evidence="2 3">DSM 21425</strain>
    </source>
</reference>
<feature type="transmembrane region" description="Helical" evidence="1">
    <location>
        <begin position="342"/>
        <end position="363"/>
    </location>
</feature>
<dbReference type="PANTHER" id="PTHR34219">
    <property type="entry name" value="IRON-REGULATED INNER MEMBRANE PROTEIN-RELATED"/>
    <property type="match status" value="1"/>
</dbReference>
<organism evidence="2 3">
    <name type="scientific">Mesonia phycicola</name>
    <dbReference type="NCBI Taxonomy" id="579105"/>
    <lineage>
        <taxon>Bacteria</taxon>
        <taxon>Pseudomonadati</taxon>
        <taxon>Bacteroidota</taxon>
        <taxon>Flavobacteriia</taxon>
        <taxon>Flavobacteriales</taxon>
        <taxon>Flavobacteriaceae</taxon>
        <taxon>Mesonia</taxon>
    </lineage>
</organism>
<dbReference type="OrthoDB" id="111691at2"/>
<keyword evidence="3" id="KW-1185">Reference proteome</keyword>
<feature type="transmembrane region" description="Helical" evidence="1">
    <location>
        <begin position="141"/>
        <end position="161"/>
    </location>
</feature>
<dbReference type="STRING" id="579105.SAMN04488096_10969"/>
<evidence type="ECO:0000313" key="3">
    <source>
        <dbReference type="Proteomes" id="UP000184225"/>
    </source>
</evidence>
<keyword evidence="1" id="KW-0812">Transmembrane</keyword>
<keyword evidence="1" id="KW-1133">Transmembrane helix</keyword>
<name>A0A1M6H1A9_9FLAO</name>
<feature type="transmembrane region" description="Helical" evidence="1">
    <location>
        <begin position="187"/>
        <end position="211"/>
    </location>
</feature>
<dbReference type="Pfam" id="PF03929">
    <property type="entry name" value="PepSY_TM"/>
    <property type="match status" value="1"/>
</dbReference>
<dbReference type="EMBL" id="FQYY01000009">
    <property type="protein sequence ID" value="SHJ15942.1"/>
    <property type="molecule type" value="Genomic_DNA"/>
</dbReference>
<gene>
    <name evidence="2" type="ORF">SAMN04488096_10969</name>
</gene>
<sequence>MTFKKFTFQLHKILGLATGIVVFIVAITGCCWAFKEEIESLYNDYKKVTPQDQPILTPNKARELAEAHFPNNTVHGTIFKKADDAIEVIFYDAEPEFYQSVFLNPYSGEIIQVDNHLTGFFAFVLKGHMRLWLPKEIGEQVVGVSVLLFILIIISGFILWLPKKRKNLKQRLKFDWKKTTRWKRKNFDLHTVVGFYICSFALILAFTGSMISYNWLKYVVYKSTGGEKEARFIIPENKGEATTKDVVPMDFLIVKLLEESPEAESYELHYPKTKEESIYVEVSNSEGLFYNSDFRFFDQNTLEELETSSIYGKYKNAKIADKIQRMNYDIHIGAIGGIAGKIIAFIISLLTATLPVTGILLWYGRNYKKKKQH</sequence>
<keyword evidence="1" id="KW-0472">Membrane</keyword>
<dbReference type="InterPro" id="IPR005625">
    <property type="entry name" value="PepSY-ass_TM"/>
</dbReference>
<feature type="transmembrane region" description="Helical" evidence="1">
    <location>
        <begin position="12"/>
        <end position="35"/>
    </location>
</feature>
<accession>A0A1M6H1A9</accession>
<evidence type="ECO:0000313" key="2">
    <source>
        <dbReference type="EMBL" id="SHJ15942.1"/>
    </source>
</evidence>
<dbReference type="PROSITE" id="PS51257">
    <property type="entry name" value="PROKAR_LIPOPROTEIN"/>
    <property type="match status" value="1"/>
</dbReference>
<evidence type="ECO:0000256" key="1">
    <source>
        <dbReference type="SAM" id="Phobius"/>
    </source>
</evidence>
<dbReference type="Proteomes" id="UP000184225">
    <property type="component" value="Unassembled WGS sequence"/>
</dbReference>
<protein>
    <submittedName>
        <fullName evidence="2">Uncharacterized iron-regulated membrane protein</fullName>
    </submittedName>
</protein>
<proteinExistence type="predicted"/>
<dbReference type="PANTHER" id="PTHR34219:SF3">
    <property type="entry name" value="BLL7967 PROTEIN"/>
    <property type="match status" value="1"/>
</dbReference>
<dbReference type="RefSeq" id="WP_073153030.1">
    <property type="nucleotide sequence ID" value="NZ_FQYY01000009.1"/>
</dbReference>